<reference evidence="1 2" key="1">
    <citation type="submission" date="2019-11" db="EMBL/GenBank/DDBJ databases">
        <title>Genome analysis of Rhizobacterium cereale a novel genus and species isolated from maize roots in North Spain.</title>
        <authorList>
            <person name="Menendez E."/>
            <person name="Flores-Felix J.D."/>
            <person name="Ramirez-Bahena M.-H."/>
            <person name="Igual J.M."/>
            <person name="Garcia-Fraile P."/>
            <person name="Peix A."/>
            <person name="Velazquez E."/>
        </authorList>
    </citation>
    <scope>NUCLEOTIDE SEQUENCE [LARGE SCALE GENOMIC DNA]</scope>
    <source>
        <strain evidence="1 2">RZME27</strain>
    </source>
</reference>
<evidence type="ECO:0000313" key="2">
    <source>
        <dbReference type="Proteomes" id="UP000435138"/>
    </source>
</evidence>
<dbReference type="Gene3D" id="3.40.50.1820">
    <property type="entry name" value="alpha/beta hydrolase"/>
    <property type="match status" value="1"/>
</dbReference>
<dbReference type="InterPro" id="IPR014586">
    <property type="entry name" value="UCP033909"/>
</dbReference>
<accession>A0A6A8A823</accession>
<dbReference type="InterPro" id="IPR010297">
    <property type="entry name" value="DUF900_hydrolase"/>
</dbReference>
<evidence type="ECO:0000313" key="1">
    <source>
        <dbReference type="EMBL" id="MQY45810.1"/>
    </source>
</evidence>
<gene>
    <name evidence="1" type="ORF">GAO09_07025</name>
</gene>
<dbReference type="GO" id="GO:0016787">
    <property type="term" value="F:hydrolase activity"/>
    <property type="evidence" value="ECO:0007669"/>
    <property type="project" value="UniProtKB-KW"/>
</dbReference>
<dbReference type="PIRSF" id="PIRSF033909">
    <property type="entry name" value="UCP033909"/>
    <property type="match status" value="1"/>
</dbReference>
<comment type="caution">
    <text evidence="1">The sequence shown here is derived from an EMBL/GenBank/DDBJ whole genome shotgun (WGS) entry which is preliminary data.</text>
</comment>
<dbReference type="PANTHER" id="PTHR36513">
    <property type="entry name" value="ABC TRANSMEMBRANE TYPE-1 DOMAIN-CONTAINING PROTEIN"/>
    <property type="match status" value="1"/>
</dbReference>
<name>A0A6A8A823_9HYPH</name>
<dbReference type="InterPro" id="IPR029058">
    <property type="entry name" value="AB_hydrolase_fold"/>
</dbReference>
<organism evidence="1 2">
    <name type="scientific">Endobacterium cereale</name>
    <dbReference type="NCBI Taxonomy" id="2663029"/>
    <lineage>
        <taxon>Bacteria</taxon>
        <taxon>Pseudomonadati</taxon>
        <taxon>Pseudomonadota</taxon>
        <taxon>Alphaproteobacteria</taxon>
        <taxon>Hyphomicrobiales</taxon>
        <taxon>Rhizobiaceae</taxon>
        <taxon>Endobacterium</taxon>
    </lineage>
</organism>
<keyword evidence="2" id="KW-1185">Reference proteome</keyword>
<dbReference type="AlphaFoldDB" id="A0A6A8A823"/>
<dbReference type="EMBL" id="WIXI01000037">
    <property type="protein sequence ID" value="MQY45810.1"/>
    <property type="molecule type" value="Genomic_DNA"/>
</dbReference>
<dbReference type="RefSeq" id="WP_153353322.1">
    <property type="nucleotide sequence ID" value="NZ_WIXI01000037.1"/>
</dbReference>
<protein>
    <submittedName>
        <fullName evidence="1">Alpha/beta fold hydrolase</fullName>
    </submittedName>
</protein>
<dbReference type="PANTHER" id="PTHR36513:SF1">
    <property type="entry name" value="TRANSMEMBRANE PROTEIN"/>
    <property type="match status" value="1"/>
</dbReference>
<proteinExistence type="predicted"/>
<dbReference type="SUPFAM" id="SSF53474">
    <property type="entry name" value="alpha/beta-Hydrolases"/>
    <property type="match status" value="1"/>
</dbReference>
<dbReference type="Pfam" id="PF05990">
    <property type="entry name" value="DUF900"/>
    <property type="match status" value="1"/>
</dbReference>
<keyword evidence="1" id="KW-0378">Hydrolase</keyword>
<dbReference type="Proteomes" id="UP000435138">
    <property type="component" value="Unassembled WGS sequence"/>
</dbReference>
<sequence length="379" mass="40589">MSIGSSCHPSQEFRPLRLTFLILIAIAALSSCARPGPENLMVVASVHQATRVAILVATDRVPDDSKSGAFTAGRGDRLRYSEVTLSIPPTHRPSKIEWPVSKPDPRTSFAVIGRRDLTAGEFATLARGTAGSPVYGRAGIFVHGYNYSHQEALFRLAQMTADSKVQERAILFDWPSQAEVTGYVADKDSAAFARDDFAQVLSDLSAVGVRPTIMAHSMGAWLAVESMRQLSLMGKRHVVRSIDQLVLAAPDIDIDLLRKQLSVTDRLSKPIVVLASKDDVALALSKRLAGSAATAGSLDIDDPRTRELAIEENLDIVDISKIPSLNGTNHDRFASLAAVYPQLRQGFSNRVAGTGAIVLNGVGGAISAPFRLGGAILAQ</sequence>